<keyword evidence="10" id="KW-0406">Ion transport</keyword>
<comment type="subcellular location">
    <subcellularLocation>
        <location evidence="1 10">Cell membrane</location>
        <topology evidence="1 10">Multi-pass membrane protein</topology>
    </subcellularLocation>
</comment>
<comment type="caution">
    <text evidence="11">The sequence shown here is derived from an EMBL/GenBank/DDBJ whole genome shotgun (WGS) entry which is preliminary data.</text>
</comment>
<keyword evidence="4 10" id="KW-1133">Transmembrane helix</keyword>
<dbReference type="Proteomes" id="UP000184390">
    <property type="component" value="Unassembled WGS sequence"/>
</dbReference>
<name>A0ABY1IJY6_9ACTO</name>
<evidence type="ECO:0000256" key="4">
    <source>
        <dbReference type="ARBA" id="ARBA00022989"/>
    </source>
</evidence>
<evidence type="ECO:0000313" key="12">
    <source>
        <dbReference type="Proteomes" id="UP000184390"/>
    </source>
</evidence>
<evidence type="ECO:0000256" key="2">
    <source>
        <dbReference type="ARBA" id="ARBA00022475"/>
    </source>
</evidence>
<gene>
    <name evidence="10" type="primary">fluC</name>
    <name evidence="10" type="synonym">crcB</name>
    <name evidence="11" type="ORF">SAMN05216246_11818</name>
</gene>
<feature type="binding site" evidence="10">
    <location>
        <position position="88"/>
    </location>
    <ligand>
        <name>Na(+)</name>
        <dbReference type="ChEBI" id="CHEBI:29101"/>
        <note>structural</note>
    </ligand>
</feature>
<dbReference type="EMBL" id="FQYL01000018">
    <property type="protein sequence ID" value="SHJ27856.1"/>
    <property type="molecule type" value="Genomic_DNA"/>
</dbReference>
<feature type="transmembrane region" description="Helical" evidence="10">
    <location>
        <begin position="42"/>
        <end position="62"/>
    </location>
</feature>
<evidence type="ECO:0000256" key="10">
    <source>
        <dbReference type="HAMAP-Rule" id="MF_00454"/>
    </source>
</evidence>
<feature type="binding site" evidence="10">
    <location>
        <position position="85"/>
    </location>
    <ligand>
        <name>Na(+)</name>
        <dbReference type="ChEBI" id="CHEBI:29101"/>
        <note>structural</note>
    </ligand>
</feature>
<evidence type="ECO:0000256" key="5">
    <source>
        <dbReference type="ARBA" id="ARBA00023136"/>
    </source>
</evidence>
<keyword evidence="12" id="KW-1185">Reference proteome</keyword>
<keyword evidence="6 10" id="KW-0407">Ion channel</keyword>
<keyword evidence="10" id="KW-0915">Sodium</keyword>
<dbReference type="RefSeq" id="WP_073454473.1">
    <property type="nucleotide sequence ID" value="NZ_BDIO01000006.1"/>
</dbReference>
<reference evidence="11 12" key="1">
    <citation type="submission" date="2016-11" db="EMBL/GenBank/DDBJ databases">
        <authorList>
            <person name="Varghese N."/>
            <person name="Submissions S."/>
        </authorList>
    </citation>
    <scope>NUCLEOTIDE SEQUENCE [LARGE SCALE GENOMIC DNA]</scope>
    <source>
        <strain evidence="11 12">PA</strain>
    </source>
</reference>
<comment type="function">
    <text evidence="9 10">Fluoride-specific ion channel. Important for reducing fluoride concentration in the cell, thus reducing its toxicity.</text>
</comment>
<comment type="similarity">
    <text evidence="7 10">Belongs to the fluoride channel Fluc/FEX (TC 1.A.43) family.</text>
</comment>
<dbReference type="PANTHER" id="PTHR28259">
    <property type="entry name" value="FLUORIDE EXPORT PROTEIN 1-RELATED"/>
    <property type="match status" value="1"/>
</dbReference>
<feature type="transmembrane region" description="Helical" evidence="10">
    <location>
        <begin position="106"/>
        <end position="128"/>
    </location>
</feature>
<comment type="activity regulation">
    <text evidence="10">Na(+) is not transported, but it plays an essential structural role and its presence is essential for fluoride channel function.</text>
</comment>
<evidence type="ECO:0000313" key="11">
    <source>
        <dbReference type="EMBL" id="SHJ27856.1"/>
    </source>
</evidence>
<keyword evidence="10" id="KW-0479">Metal-binding</keyword>
<keyword evidence="2 10" id="KW-1003">Cell membrane</keyword>
<keyword evidence="10" id="KW-0813">Transport</keyword>
<organism evidence="11 12">
    <name type="scientific">Actinomyces denticolens</name>
    <dbReference type="NCBI Taxonomy" id="52767"/>
    <lineage>
        <taxon>Bacteria</taxon>
        <taxon>Bacillati</taxon>
        <taxon>Actinomycetota</taxon>
        <taxon>Actinomycetes</taxon>
        <taxon>Actinomycetales</taxon>
        <taxon>Actinomycetaceae</taxon>
        <taxon>Actinomyces</taxon>
    </lineage>
</organism>
<feature type="transmembrane region" description="Helical" evidence="10">
    <location>
        <begin position="74"/>
        <end position="94"/>
    </location>
</feature>
<evidence type="ECO:0000256" key="9">
    <source>
        <dbReference type="ARBA" id="ARBA00049940"/>
    </source>
</evidence>
<evidence type="ECO:0000256" key="1">
    <source>
        <dbReference type="ARBA" id="ARBA00004651"/>
    </source>
</evidence>
<protein>
    <recommendedName>
        <fullName evidence="10">Fluoride-specific ion channel FluC</fullName>
    </recommendedName>
</protein>
<dbReference type="Pfam" id="PF02537">
    <property type="entry name" value="CRCB"/>
    <property type="match status" value="1"/>
</dbReference>
<dbReference type="PANTHER" id="PTHR28259:SF1">
    <property type="entry name" value="FLUORIDE EXPORT PROTEIN 1-RELATED"/>
    <property type="match status" value="1"/>
</dbReference>
<dbReference type="InterPro" id="IPR003691">
    <property type="entry name" value="FluC"/>
</dbReference>
<proteinExistence type="inferred from homology"/>
<sequence>MRPSPVPDWPALGVVGLGGAVGTSLRAGLAELIGSSPSGLPWATATANLAGALLLGLILGWSAAPGCRTGGHRLIRLGVGTGLMGALTTYSTLIGETLHLIGRGRAALGVVYLLGSLIAGLALAGLGLRLSGLLERAHRADTTDGAGAGTARPESA</sequence>
<evidence type="ECO:0000256" key="3">
    <source>
        <dbReference type="ARBA" id="ARBA00022692"/>
    </source>
</evidence>
<keyword evidence="3 10" id="KW-0812">Transmembrane</keyword>
<evidence type="ECO:0000256" key="6">
    <source>
        <dbReference type="ARBA" id="ARBA00023303"/>
    </source>
</evidence>
<accession>A0ABY1IJY6</accession>
<evidence type="ECO:0000256" key="8">
    <source>
        <dbReference type="ARBA" id="ARBA00035585"/>
    </source>
</evidence>
<dbReference type="HAMAP" id="MF_00454">
    <property type="entry name" value="FluC"/>
    <property type="match status" value="1"/>
</dbReference>
<comment type="catalytic activity">
    <reaction evidence="8">
        <text>fluoride(in) = fluoride(out)</text>
        <dbReference type="Rhea" id="RHEA:76159"/>
        <dbReference type="ChEBI" id="CHEBI:17051"/>
    </reaction>
    <physiologicalReaction direction="left-to-right" evidence="8">
        <dbReference type="Rhea" id="RHEA:76160"/>
    </physiologicalReaction>
</comment>
<evidence type="ECO:0000256" key="7">
    <source>
        <dbReference type="ARBA" id="ARBA00035120"/>
    </source>
</evidence>
<keyword evidence="5 10" id="KW-0472">Membrane</keyword>